<evidence type="ECO:0000313" key="3">
    <source>
        <dbReference type="Proteomes" id="UP001630127"/>
    </source>
</evidence>
<accession>A0ABD2XUQ4</accession>
<proteinExistence type="predicted"/>
<feature type="compositionally biased region" description="Basic and acidic residues" evidence="1">
    <location>
        <begin position="41"/>
        <end position="55"/>
    </location>
</feature>
<evidence type="ECO:0000256" key="1">
    <source>
        <dbReference type="SAM" id="MobiDB-lite"/>
    </source>
</evidence>
<feature type="compositionally biased region" description="Polar residues" evidence="1">
    <location>
        <begin position="65"/>
        <end position="81"/>
    </location>
</feature>
<evidence type="ECO:0000313" key="2">
    <source>
        <dbReference type="EMBL" id="KAL3497840.1"/>
    </source>
</evidence>
<protein>
    <submittedName>
        <fullName evidence="2">Uncharacterized protein</fullName>
    </submittedName>
</protein>
<dbReference type="Proteomes" id="UP001630127">
    <property type="component" value="Unassembled WGS sequence"/>
</dbReference>
<gene>
    <name evidence="2" type="ORF">ACH5RR_040572</name>
</gene>
<dbReference type="EMBL" id="JBJUIK010000017">
    <property type="protein sequence ID" value="KAL3497840.1"/>
    <property type="molecule type" value="Genomic_DNA"/>
</dbReference>
<dbReference type="AlphaFoldDB" id="A0ABD2XUQ4"/>
<comment type="caution">
    <text evidence="2">The sequence shown here is derived from an EMBL/GenBank/DDBJ whole genome shotgun (WGS) entry which is preliminary data.</text>
</comment>
<organism evidence="2 3">
    <name type="scientific">Cinchona calisaya</name>
    <dbReference type="NCBI Taxonomy" id="153742"/>
    <lineage>
        <taxon>Eukaryota</taxon>
        <taxon>Viridiplantae</taxon>
        <taxon>Streptophyta</taxon>
        <taxon>Embryophyta</taxon>
        <taxon>Tracheophyta</taxon>
        <taxon>Spermatophyta</taxon>
        <taxon>Magnoliopsida</taxon>
        <taxon>eudicotyledons</taxon>
        <taxon>Gunneridae</taxon>
        <taxon>Pentapetalae</taxon>
        <taxon>asterids</taxon>
        <taxon>lamiids</taxon>
        <taxon>Gentianales</taxon>
        <taxon>Rubiaceae</taxon>
        <taxon>Cinchonoideae</taxon>
        <taxon>Cinchoneae</taxon>
        <taxon>Cinchona</taxon>
    </lineage>
</organism>
<reference evidence="2 3" key="1">
    <citation type="submission" date="2024-11" db="EMBL/GenBank/DDBJ databases">
        <title>A near-complete genome assembly of Cinchona calisaya.</title>
        <authorList>
            <person name="Lian D.C."/>
            <person name="Zhao X.W."/>
            <person name="Wei L."/>
        </authorList>
    </citation>
    <scope>NUCLEOTIDE SEQUENCE [LARGE SCALE GENOMIC DNA]</scope>
    <source>
        <tissue evidence="2">Nenye</tissue>
    </source>
</reference>
<keyword evidence="3" id="KW-1185">Reference proteome</keyword>
<name>A0ABD2XUQ4_9GENT</name>
<sequence length="90" mass="9778">MRVLCLQKLRRVQGSKLEVFEDGQDAEMGRDVTTDAGGRQEANKGHKERKRKDYIEGGSLGFYPNGTTIGNHSATASTNSGHLAEGVDEV</sequence>
<feature type="region of interest" description="Disordered" evidence="1">
    <location>
        <begin position="24"/>
        <end position="90"/>
    </location>
</feature>